<evidence type="ECO:0000256" key="2">
    <source>
        <dbReference type="ARBA" id="ARBA00008089"/>
    </source>
</evidence>
<dbReference type="InterPro" id="IPR039242">
    <property type="entry name" value="MED9_metazoa"/>
</dbReference>
<keyword evidence="6 8" id="KW-0539">Nucleus</keyword>
<protein>
    <recommendedName>
        <fullName evidence="8">Mediator of RNA polymerase II transcription subunit 9</fullName>
    </recommendedName>
    <alternativeName>
        <fullName evidence="8">Mediator complex subunit 9</fullName>
    </alternativeName>
</protein>
<dbReference type="HOGENOM" id="CLU_148111_2_0_1"/>
<dbReference type="EnsemblMetazoa" id="HelroT72187">
    <property type="protein sequence ID" value="HelroP72187"/>
    <property type="gene ID" value="HelroG72187"/>
</dbReference>
<dbReference type="GeneID" id="20214718"/>
<comment type="similarity">
    <text evidence="2 8">Belongs to the Mediator complex subunit 9 family.</text>
</comment>
<dbReference type="EMBL" id="AMQM01002643">
    <property type="status" value="NOT_ANNOTATED_CDS"/>
    <property type="molecule type" value="Genomic_DNA"/>
</dbReference>
<dbReference type="AlphaFoldDB" id="T1G0X0"/>
<evidence type="ECO:0000256" key="9">
    <source>
        <dbReference type="SAM" id="Coils"/>
    </source>
</evidence>
<dbReference type="GO" id="GO:0016592">
    <property type="term" value="C:mediator complex"/>
    <property type="evidence" value="ECO:0000318"/>
    <property type="project" value="GO_Central"/>
</dbReference>
<dbReference type="KEGG" id="hro:HELRODRAFT_72187"/>
<keyword evidence="9" id="KW-0175">Coiled coil</keyword>
<dbReference type="CTD" id="20214718"/>
<name>T1G0X0_HELRO</name>
<evidence type="ECO:0000256" key="3">
    <source>
        <dbReference type="ARBA" id="ARBA00023015"/>
    </source>
</evidence>
<evidence type="ECO:0000256" key="7">
    <source>
        <dbReference type="ARBA" id="ARBA00025687"/>
    </source>
</evidence>
<feature type="coiled-coil region" evidence="9">
    <location>
        <begin position="32"/>
        <end position="83"/>
    </location>
</feature>
<reference evidence="12" key="1">
    <citation type="submission" date="2012-12" db="EMBL/GenBank/DDBJ databases">
        <authorList>
            <person name="Hellsten U."/>
            <person name="Grimwood J."/>
            <person name="Chapman J.A."/>
            <person name="Shapiro H."/>
            <person name="Aerts A."/>
            <person name="Otillar R.P."/>
            <person name="Terry A.Y."/>
            <person name="Boore J.L."/>
            <person name="Simakov O."/>
            <person name="Marletaz F."/>
            <person name="Cho S.-J."/>
            <person name="Edsinger-Gonzales E."/>
            <person name="Havlak P."/>
            <person name="Kuo D.-H."/>
            <person name="Larsson T."/>
            <person name="Lv J."/>
            <person name="Arendt D."/>
            <person name="Savage R."/>
            <person name="Osoegawa K."/>
            <person name="de Jong P."/>
            <person name="Lindberg D.R."/>
            <person name="Seaver E.C."/>
            <person name="Weisblat D.A."/>
            <person name="Putnam N.H."/>
            <person name="Grigoriev I.V."/>
            <person name="Rokhsar D.S."/>
        </authorList>
    </citation>
    <scope>NUCLEOTIDE SEQUENCE</scope>
</reference>
<sequence length="90" mass="10570">MENDPSVGSFIPAMYDILKCLEKEPHDLTVKINELKSQLQKTREMVEQLQGVDLSKDLQLRQMEILRQQLNAKTDLLRKYKNSCYFDVPK</sequence>
<evidence type="ECO:0000313" key="11">
    <source>
        <dbReference type="EnsemblMetazoa" id="HelroP72187"/>
    </source>
</evidence>
<reference evidence="11" key="3">
    <citation type="submission" date="2015-06" db="UniProtKB">
        <authorList>
            <consortium name="EnsemblMetazoa"/>
        </authorList>
    </citation>
    <scope>IDENTIFICATION</scope>
</reference>
<evidence type="ECO:0000256" key="4">
    <source>
        <dbReference type="ARBA" id="ARBA00023159"/>
    </source>
</evidence>
<gene>
    <name evidence="11" type="primary">20214718</name>
    <name evidence="8" type="synonym">MED9</name>
    <name evidence="10" type="ORF">HELRODRAFT_72187</name>
</gene>
<keyword evidence="5 8" id="KW-0804">Transcription</keyword>
<reference evidence="10 12" key="2">
    <citation type="journal article" date="2013" name="Nature">
        <title>Insights into bilaterian evolution from three spiralian genomes.</title>
        <authorList>
            <person name="Simakov O."/>
            <person name="Marletaz F."/>
            <person name="Cho S.J."/>
            <person name="Edsinger-Gonzales E."/>
            <person name="Havlak P."/>
            <person name="Hellsten U."/>
            <person name="Kuo D.H."/>
            <person name="Larsson T."/>
            <person name="Lv J."/>
            <person name="Arendt D."/>
            <person name="Savage R."/>
            <person name="Osoegawa K."/>
            <person name="de Jong P."/>
            <person name="Grimwood J."/>
            <person name="Chapman J.A."/>
            <person name="Shapiro H."/>
            <person name="Aerts A."/>
            <person name="Otillar R.P."/>
            <person name="Terry A.Y."/>
            <person name="Boore J.L."/>
            <person name="Grigoriev I.V."/>
            <person name="Lindberg D.R."/>
            <person name="Seaver E.C."/>
            <person name="Weisblat D.A."/>
            <person name="Putnam N.H."/>
            <person name="Rokhsar D.S."/>
        </authorList>
    </citation>
    <scope>NUCLEOTIDE SEQUENCE</scope>
</reference>
<dbReference type="Pfam" id="PF07544">
    <property type="entry name" value="Med9"/>
    <property type="match status" value="1"/>
</dbReference>
<comment type="subcellular location">
    <subcellularLocation>
        <location evidence="1 8">Nucleus</location>
    </subcellularLocation>
</comment>
<keyword evidence="4 8" id="KW-0010">Activator</keyword>
<dbReference type="InParanoid" id="T1G0X0"/>
<organism evidence="11 12">
    <name type="scientific">Helobdella robusta</name>
    <name type="common">Californian leech</name>
    <dbReference type="NCBI Taxonomy" id="6412"/>
    <lineage>
        <taxon>Eukaryota</taxon>
        <taxon>Metazoa</taxon>
        <taxon>Spiralia</taxon>
        <taxon>Lophotrochozoa</taxon>
        <taxon>Annelida</taxon>
        <taxon>Clitellata</taxon>
        <taxon>Hirudinea</taxon>
        <taxon>Rhynchobdellida</taxon>
        <taxon>Glossiphoniidae</taxon>
        <taxon>Helobdella</taxon>
    </lineage>
</organism>
<keyword evidence="3 8" id="KW-0805">Transcription regulation</keyword>
<accession>T1G0X0</accession>
<evidence type="ECO:0000256" key="5">
    <source>
        <dbReference type="ARBA" id="ARBA00023163"/>
    </source>
</evidence>
<dbReference type="PANTHER" id="PTHR20844:SF0">
    <property type="entry name" value="MEDIATOR OF RNA POLYMERASE II TRANSCRIPTION SUBUNIT 9"/>
    <property type="match status" value="1"/>
</dbReference>
<dbReference type="eggNOG" id="ENOG502S47C">
    <property type="taxonomic scope" value="Eukaryota"/>
</dbReference>
<dbReference type="Proteomes" id="UP000015101">
    <property type="component" value="Unassembled WGS sequence"/>
</dbReference>
<keyword evidence="12" id="KW-1185">Reference proteome</keyword>
<dbReference type="EMBL" id="KB095858">
    <property type="protein sequence ID" value="ESO10559.1"/>
    <property type="molecule type" value="Genomic_DNA"/>
</dbReference>
<evidence type="ECO:0000313" key="12">
    <source>
        <dbReference type="Proteomes" id="UP000015101"/>
    </source>
</evidence>
<dbReference type="STRING" id="6412.T1G0X0"/>
<evidence type="ECO:0000256" key="8">
    <source>
        <dbReference type="RuleBase" id="RU364145"/>
    </source>
</evidence>
<comment type="subunit">
    <text evidence="8">Component of the Mediator complex.</text>
</comment>
<evidence type="ECO:0000256" key="6">
    <source>
        <dbReference type="ARBA" id="ARBA00023242"/>
    </source>
</evidence>
<dbReference type="RefSeq" id="XP_009010828.1">
    <property type="nucleotide sequence ID" value="XM_009012580.1"/>
</dbReference>
<dbReference type="FunCoup" id="T1G0X0">
    <property type="interactions" value="231"/>
</dbReference>
<dbReference type="OMA" id="LKYRNMC"/>
<evidence type="ECO:0000256" key="1">
    <source>
        <dbReference type="ARBA" id="ARBA00004123"/>
    </source>
</evidence>
<evidence type="ECO:0000313" key="10">
    <source>
        <dbReference type="EMBL" id="ESO10559.1"/>
    </source>
</evidence>
<comment type="function">
    <text evidence="7 8">Component of the Mediator complex, a coactivator involved in the regulated transcription of nearly all RNA polymerase II-dependent genes. Mediator functions as a bridge to convey information from gene-specific regulatory proteins to the basal RNA polymerase II transcription machinery. Mediator is recruited to promoters by direct interactions with regulatory proteins and serves as a scaffold for the assembly of a functional preinitiation complex with RNA polymerase II and the general transcription factors.</text>
</comment>
<dbReference type="InterPro" id="IPR011425">
    <property type="entry name" value="Med9"/>
</dbReference>
<dbReference type="PANTHER" id="PTHR20844">
    <property type="entry name" value="MEDIATOR OF RNA POLYMERASE II TRANSCRIPTION, SUBUNIT 9"/>
    <property type="match status" value="1"/>
</dbReference>
<proteinExistence type="inferred from homology"/>
<dbReference type="OrthoDB" id="5950777at2759"/>
<dbReference type="GO" id="GO:0003712">
    <property type="term" value="F:transcription coregulator activity"/>
    <property type="evidence" value="ECO:0007669"/>
    <property type="project" value="InterPro"/>
</dbReference>
<dbReference type="GO" id="GO:0006357">
    <property type="term" value="P:regulation of transcription by RNA polymerase II"/>
    <property type="evidence" value="ECO:0007669"/>
    <property type="project" value="InterPro"/>
</dbReference>